<sequence length="330" mass="38243">MKNDMLVIKGKFHFKTSNTYGFFAILLDLVQKSLFEDYIFVSHFSDINQIDIKLMWLILEEQINKILMRGSYANNMTTEFKRIFSDNLSGDYGLAPGLIVDYQLRNKEKIRSTLENFFTTLQKDKNFSIELEFEETSKEKILAAREERKAIEAKHAKAQQKKEQQANTPFEIAPTDQIIPASPIFSPINGISCSLLTKGMKILMRLDNSSKKGQEWIAYFHAFDEEQNMLLPLIGTIDQIKKGEKNQYHFLILYGPGQITQLTLDDRFKIKLYDQFSNERVIEPITKSIVPDFHVVNSISDLFRDKNFTQFLMWSAMLIVLLLAALILII</sequence>
<keyword evidence="4" id="KW-1185">Reference proteome</keyword>
<evidence type="ECO:0000256" key="1">
    <source>
        <dbReference type="SAM" id="Coils"/>
    </source>
</evidence>
<proteinExistence type="predicted"/>
<organism evidence="3 4">
    <name type="scientific">Brevinema andersonii</name>
    <dbReference type="NCBI Taxonomy" id="34097"/>
    <lineage>
        <taxon>Bacteria</taxon>
        <taxon>Pseudomonadati</taxon>
        <taxon>Spirochaetota</taxon>
        <taxon>Spirochaetia</taxon>
        <taxon>Brevinematales</taxon>
        <taxon>Brevinemataceae</taxon>
        <taxon>Brevinema</taxon>
    </lineage>
</organism>
<protein>
    <submittedName>
        <fullName evidence="3">Uncharacterized protein</fullName>
    </submittedName>
</protein>
<evidence type="ECO:0000313" key="3">
    <source>
        <dbReference type="EMBL" id="SFB71963.1"/>
    </source>
</evidence>
<feature type="transmembrane region" description="Helical" evidence="2">
    <location>
        <begin position="311"/>
        <end position="329"/>
    </location>
</feature>
<dbReference type="RefSeq" id="WP_092318093.1">
    <property type="nucleotide sequence ID" value="NZ_FOKY01000001.1"/>
</dbReference>
<evidence type="ECO:0000256" key="2">
    <source>
        <dbReference type="SAM" id="Phobius"/>
    </source>
</evidence>
<dbReference type="Proteomes" id="UP000240042">
    <property type="component" value="Unassembled WGS sequence"/>
</dbReference>
<evidence type="ECO:0000313" key="4">
    <source>
        <dbReference type="Proteomes" id="UP000240042"/>
    </source>
</evidence>
<keyword evidence="2" id="KW-0812">Transmembrane</keyword>
<keyword evidence="2" id="KW-1133">Transmembrane helix</keyword>
<dbReference type="EMBL" id="FOKY01000001">
    <property type="protein sequence ID" value="SFB71963.1"/>
    <property type="molecule type" value="Genomic_DNA"/>
</dbReference>
<dbReference type="AlphaFoldDB" id="A0A1I1DHE9"/>
<name>A0A1I1DHE9_BREAD</name>
<keyword evidence="2" id="KW-0472">Membrane</keyword>
<gene>
    <name evidence="3" type="ORF">SAMN02745150_00464</name>
</gene>
<reference evidence="4" key="1">
    <citation type="submission" date="2016-10" db="EMBL/GenBank/DDBJ databases">
        <authorList>
            <person name="Varghese N."/>
            <person name="Submissions S."/>
        </authorList>
    </citation>
    <scope>NUCLEOTIDE SEQUENCE [LARGE SCALE GENOMIC DNA]</scope>
    <source>
        <strain evidence="4">ATCC 43811</strain>
    </source>
</reference>
<feature type="coiled-coil region" evidence="1">
    <location>
        <begin position="141"/>
        <end position="168"/>
    </location>
</feature>
<accession>A0A1I1DHE9</accession>
<keyword evidence="1" id="KW-0175">Coiled coil</keyword>